<name>A0A5D2J8Z1_GOSTO</name>
<accession>A0A5D2J8Z1</accession>
<evidence type="ECO:0000313" key="2">
    <source>
        <dbReference type="Proteomes" id="UP000322667"/>
    </source>
</evidence>
<sequence length="107" mass="12772">MKRGVVVLFFLGASYLRHIIRRKRSIAHRIGKVQVVLDCRCSGYLINIESKLRLEYENILDEEELPWKQKSRMDWVHFGDCNTKLFHNKALIRRNFDKISALKIRDN</sequence>
<gene>
    <name evidence="1" type="ORF">ES332_D10G232100v1</name>
</gene>
<keyword evidence="2" id="KW-1185">Reference proteome</keyword>
<evidence type="ECO:0000313" key="1">
    <source>
        <dbReference type="EMBL" id="TYH50826.1"/>
    </source>
</evidence>
<organism evidence="1 2">
    <name type="scientific">Gossypium tomentosum</name>
    <name type="common">Hawaiian cotton</name>
    <name type="synonym">Gossypium sandvicense</name>
    <dbReference type="NCBI Taxonomy" id="34277"/>
    <lineage>
        <taxon>Eukaryota</taxon>
        <taxon>Viridiplantae</taxon>
        <taxon>Streptophyta</taxon>
        <taxon>Embryophyta</taxon>
        <taxon>Tracheophyta</taxon>
        <taxon>Spermatophyta</taxon>
        <taxon>Magnoliopsida</taxon>
        <taxon>eudicotyledons</taxon>
        <taxon>Gunneridae</taxon>
        <taxon>Pentapetalae</taxon>
        <taxon>rosids</taxon>
        <taxon>malvids</taxon>
        <taxon>Malvales</taxon>
        <taxon>Malvaceae</taxon>
        <taxon>Malvoideae</taxon>
        <taxon>Gossypium</taxon>
    </lineage>
</organism>
<proteinExistence type="predicted"/>
<reference evidence="1 2" key="1">
    <citation type="submission" date="2019-07" db="EMBL/GenBank/DDBJ databases">
        <title>WGS assembly of Gossypium tomentosum.</title>
        <authorList>
            <person name="Chen Z.J."/>
            <person name="Sreedasyam A."/>
            <person name="Ando A."/>
            <person name="Song Q."/>
            <person name="De L."/>
            <person name="Hulse-Kemp A."/>
            <person name="Ding M."/>
            <person name="Ye W."/>
            <person name="Kirkbride R."/>
            <person name="Jenkins J."/>
            <person name="Plott C."/>
            <person name="Lovell J."/>
            <person name="Lin Y.-M."/>
            <person name="Vaughn R."/>
            <person name="Liu B."/>
            <person name="Li W."/>
            <person name="Simpson S."/>
            <person name="Scheffler B."/>
            <person name="Saski C."/>
            <person name="Grover C."/>
            <person name="Hu G."/>
            <person name="Conover J."/>
            <person name="Carlson J."/>
            <person name="Shu S."/>
            <person name="Boston L."/>
            <person name="Williams M."/>
            <person name="Peterson D."/>
            <person name="Mcgee K."/>
            <person name="Jones D."/>
            <person name="Wendel J."/>
            <person name="Stelly D."/>
            <person name="Grimwood J."/>
            <person name="Schmutz J."/>
        </authorList>
    </citation>
    <scope>NUCLEOTIDE SEQUENCE [LARGE SCALE GENOMIC DNA]</scope>
    <source>
        <strain evidence="1">7179.01</strain>
    </source>
</reference>
<protein>
    <submittedName>
        <fullName evidence="1">Uncharacterized protein</fullName>
    </submittedName>
</protein>
<dbReference type="AlphaFoldDB" id="A0A5D2J8Z1"/>
<dbReference type="EMBL" id="CM017632">
    <property type="protein sequence ID" value="TYH50826.1"/>
    <property type="molecule type" value="Genomic_DNA"/>
</dbReference>
<dbReference type="Proteomes" id="UP000322667">
    <property type="component" value="Chromosome D10"/>
</dbReference>